<dbReference type="PROSITE" id="PS00640">
    <property type="entry name" value="THIOL_PROTEASE_ASN"/>
    <property type="match status" value="1"/>
</dbReference>
<dbReference type="PROSITE" id="PS00639">
    <property type="entry name" value="THIOL_PROTEASE_HIS"/>
    <property type="match status" value="1"/>
</dbReference>
<evidence type="ECO:0000313" key="10">
    <source>
        <dbReference type="EMBL" id="KRW98875.1"/>
    </source>
</evidence>
<evidence type="ECO:0000256" key="4">
    <source>
        <dbReference type="ARBA" id="ARBA00022801"/>
    </source>
</evidence>
<dbReference type="InterPro" id="IPR013128">
    <property type="entry name" value="Peptidase_C1A"/>
</dbReference>
<dbReference type="FunFam" id="3.90.70.10:FF:000031">
    <property type="entry name" value="Cathepsin B"/>
    <property type="match status" value="1"/>
</dbReference>
<comment type="similarity">
    <text evidence="1">Belongs to the peptidase C1 family.</text>
</comment>
<dbReference type="PROSITE" id="PS00139">
    <property type="entry name" value="THIOL_PROTEASE_CYS"/>
    <property type="match status" value="1"/>
</dbReference>
<keyword evidence="2" id="KW-0645">Protease</keyword>
<feature type="chain" id="PRO_5018675979" description="Peptidase C1A papain C-terminal domain-containing protein" evidence="8">
    <location>
        <begin position="18"/>
        <end position="350"/>
    </location>
</feature>
<name>A0A0V0Q9L5_PSEPJ</name>
<dbReference type="SMART" id="SM00645">
    <property type="entry name" value="Pept_C1"/>
    <property type="match status" value="1"/>
</dbReference>
<evidence type="ECO:0000313" key="11">
    <source>
        <dbReference type="Proteomes" id="UP000054937"/>
    </source>
</evidence>
<dbReference type="InParanoid" id="A0A0V0Q9L5"/>
<sequence length="350" mass="38863">MYKQILIIALIVVAAQAFNFRQFSNEMIETVNQNSKTTWKAGYNPRFEGMSFDQIQVLMGTIPTPVHMIPKERYTPLETLKSLNLPENYDLREAYPDCESIQEVRDQSNCGSCWAFGTVEAISDRICIASGSKIQTRISSENLLSCCRGVFACGNGCNGGYPAGAWQYYVKTGIVTGSLYTDEKMASSTECQPYAFPPCSHHVSGQYQNCTDLPQYSTPKCSNECNQDYSAHTYAQDLHKGLTSYTVPKSEEQIMAEIYQFGSTTASFNVYSDFLTYESGIYQHTSGSYMGGHAIKMIGWGVENGTPYWICANSWNSSWGENGFFRILRGSNECGIESGMVAGLVPGQEC</sequence>
<reference evidence="10 11" key="1">
    <citation type="journal article" date="2015" name="Sci. Rep.">
        <title>Genome of the facultative scuticociliatosis pathogen Pseudocohnilembus persalinus provides insight into its virulence through horizontal gene transfer.</title>
        <authorList>
            <person name="Xiong J."/>
            <person name="Wang G."/>
            <person name="Cheng J."/>
            <person name="Tian M."/>
            <person name="Pan X."/>
            <person name="Warren A."/>
            <person name="Jiang C."/>
            <person name="Yuan D."/>
            <person name="Miao W."/>
        </authorList>
    </citation>
    <scope>NUCLEOTIDE SEQUENCE [LARGE SCALE GENOMIC DNA]</scope>
    <source>
        <strain evidence="10">36N120E</strain>
    </source>
</reference>
<protein>
    <recommendedName>
        <fullName evidence="9">Peptidase C1A papain C-terminal domain-containing protein</fullName>
    </recommendedName>
</protein>
<dbReference type="OMA" id="YFDEAGC"/>
<dbReference type="SUPFAM" id="SSF54001">
    <property type="entry name" value="Cysteine proteinases"/>
    <property type="match status" value="1"/>
</dbReference>
<evidence type="ECO:0000256" key="1">
    <source>
        <dbReference type="ARBA" id="ARBA00008455"/>
    </source>
</evidence>
<keyword evidence="11" id="KW-1185">Reference proteome</keyword>
<keyword evidence="7" id="KW-1015">Disulfide bond</keyword>
<comment type="caution">
    <text evidence="10">The sequence shown here is derived from an EMBL/GenBank/DDBJ whole genome shotgun (WGS) entry which is preliminary data.</text>
</comment>
<dbReference type="InterPro" id="IPR012599">
    <property type="entry name" value="Propeptide_C1A"/>
</dbReference>
<evidence type="ECO:0000256" key="7">
    <source>
        <dbReference type="ARBA" id="ARBA00023157"/>
    </source>
</evidence>
<organism evidence="10 11">
    <name type="scientific">Pseudocohnilembus persalinus</name>
    <name type="common">Ciliate</name>
    <dbReference type="NCBI Taxonomy" id="266149"/>
    <lineage>
        <taxon>Eukaryota</taxon>
        <taxon>Sar</taxon>
        <taxon>Alveolata</taxon>
        <taxon>Ciliophora</taxon>
        <taxon>Intramacronucleata</taxon>
        <taxon>Oligohymenophorea</taxon>
        <taxon>Scuticociliatia</taxon>
        <taxon>Philasterida</taxon>
        <taxon>Pseudocohnilembidae</taxon>
        <taxon>Pseudocohnilembus</taxon>
    </lineage>
</organism>
<gene>
    <name evidence="10" type="ORF">PPERSA_07373</name>
</gene>
<dbReference type="InterPro" id="IPR000169">
    <property type="entry name" value="Pept_cys_AS"/>
</dbReference>
<dbReference type="OrthoDB" id="640249at2759"/>
<dbReference type="InterPro" id="IPR000668">
    <property type="entry name" value="Peptidase_C1A_C"/>
</dbReference>
<dbReference type="EMBL" id="LDAU01000226">
    <property type="protein sequence ID" value="KRW98875.1"/>
    <property type="molecule type" value="Genomic_DNA"/>
</dbReference>
<accession>A0A0V0Q9L5</accession>
<dbReference type="InterPro" id="IPR025661">
    <property type="entry name" value="Pept_asp_AS"/>
</dbReference>
<feature type="signal peptide" evidence="8">
    <location>
        <begin position="1"/>
        <end position="17"/>
    </location>
</feature>
<dbReference type="Pfam" id="PF00112">
    <property type="entry name" value="Peptidase_C1"/>
    <property type="match status" value="1"/>
</dbReference>
<feature type="domain" description="Peptidase C1A papain C-terminal" evidence="9">
    <location>
        <begin position="85"/>
        <end position="344"/>
    </location>
</feature>
<evidence type="ECO:0000256" key="3">
    <source>
        <dbReference type="ARBA" id="ARBA00022729"/>
    </source>
</evidence>
<dbReference type="PRINTS" id="PR00705">
    <property type="entry name" value="PAPAIN"/>
</dbReference>
<dbReference type="InterPro" id="IPR038765">
    <property type="entry name" value="Papain-like_cys_pep_sf"/>
</dbReference>
<keyword evidence="3 8" id="KW-0732">Signal</keyword>
<dbReference type="Gene3D" id="3.90.70.10">
    <property type="entry name" value="Cysteine proteinases"/>
    <property type="match status" value="1"/>
</dbReference>
<dbReference type="CDD" id="cd02620">
    <property type="entry name" value="Peptidase_C1A_CathepsinB"/>
    <property type="match status" value="1"/>
</dbReference>
<dbReference type="Pfam" id="PF08127">
    <property type="entry name" value="Propeptide_C1"/>
    <property type="match status" value="1"/>
</dbReference>
<evidence type="ECO:0000256" key="8">
    <source>
        <dbReference type="SAM" id="SignalP"/>
    </source>
</evidence>
<proteinExistence type="inferred from homology"/>
<keyword evidence="6" id="KW-0865">Zymogen</keyword>
<evidence type="ECO:0000259" key="9">
    <source>
        <dbReference type="SMART" id="SM00645"/>
    </source>
</evidence>
<dbReference type="GO" id="GO:0006508">
    <property type="term" value="P:proteolysis"/>
    <property type="evidence" value="ECO:0007669"/>
    <property type="project" value="UniProtKB-KW"/>
</dbReference>
<evidence type="ECO:0000256" key="6">
    <source>
        <dbReference type="ARBA" id="ARBA00023145"/>
    </source>
</evidence>
<dbReference type="AlphaFoldDB" id="A0A0V0Q9L5"/>
<dbReference type="PANTHER" id="PTHR12411">
    <property type="entry name" value="CYSTEINE PROTEASE FAMILY C1-RELATED"/>
    <property type="match status" value="1"/>
</dbReference>
<keyword evidence="5" id="KW-0788">Thiol protease</keyword>
<keyword evidence="4" id="KW-0378">Hydrolase</keyword>
<evidence type="ECO:0000256" key="2">
    <source>
        <dbReference type="ARBA" id="ARBA00022670"/>
    </source>
</evidence>
<dbReference type="GO" id="GO:0004197">
    <property type="term" value="F:cysteine-type endopeptidase activity"/>
    <property type="evidence" value="ECO:0007669"/>
    <property type="project" value="InterPro"/>
</dbReference>
<dbReference type="Proteomes" id="UP000054937">
    <property type="component" value="Unassembled WGS sequence"/>
</dbReference>
<evidence type="ECO:0000256" key="5">
    <source>
        <dbReference type="ARBA" id="ARBA00022807"/>
    </source>
</evidence>
<dbReference type="InterPro" id="IPR025660">
    <property type="entry name" value="Pept_his_AS"/>
</dbReference>